<keyword evidence="3" id="KW-1185">Reference proteome</keyword>
<evidence type="ECO:0000313" key="2">
    <source>
        <dbReference type="EMBL" id="CAF0888500.1"/>
    </source>
</evidence>
<accession>A0A813YST9</accession>
<dbReference type="EMBL" id="CAJNOM010000039">
    <property type="protein sequence ID" value="CAF0888500.1"/>
    <property type="molecule type" value="Genomic_DNA"/>
</dbReference>
<keyword evidence="1" id="KW-0812">Transmembrane</keyword>
<dbReference type="AlphaFoldDB" id="A0A813YST9"/>
<sequence>MNITTRSIFLPLFGVCLMFFMICLFWKRIYRHRPPILPYQNSQIAFITQTNRSSQPTEQPPPSYYSITNSTTVSSFIK</sequence>
<gene>
    <name evidence="2" type="ORF">QVE165_LOCUS8816</name>
</gene>
<name>A0A813YST9_9BILA</name>
<dbReference type="OrthoDB" id="10114516at2759"/>
<proteinExistence type="predicted"/>
<evidence type="ECO:0000313" key="3">
    <source>
        <dbReference type="Proteomes" id="UP000663832"/>
    </source>
</evidence>
<comment type="caution">
    <text evidence="2">The sequence shown here is derived from an EMBL/GenBank/DDBJ whole genome shotgun (WGS) entry which is preliminary data.</text>
</comment>
<feature type="transmembrane region" description="Helical" evidence="1">
    <location>
        <begin position="6"/>
        <end position="26"/>
    </location>
</feature>
<keyword evidence="1" id="KW-1133">Transmembrane helix</keyword>
<keyword evidence="1" id="KW-0472">Membrane</keyword>
<dbReference type="Proteomes" id="UP000663832">
    <property type="component" value="Unassembled WGS sequence"/>
</dbReference>
<organism evidence="2 3">
    <name type="scientific">Adineta steineri</name>
    <dbReference type="NCBI Taxonomy" id="433720"/>
    <lineage>
        <taxon>Eukaryota</taxon>
        <taxon>Metazoa</taxon>
        <taxon>Spiralia</taxon>
        <taxon>Gnathifera</taxon>
        <taxon>Rotifera</taxon>
        <taxon>Eurotatoria</taxon>
        <taxon>Bdelloidea</taxon>
        <taxon>Adinetida</taxon>
        <taxon>Adinetidae</taxon>
        <taxon>Adineta</taxon>
    </lineage>
</organism>
<reference evidence="2" key="1">
    <citation type="submission" date="2021-02" db="EMBL/GenBank/DDBJ databases">
        <authorList>
            <person name="Nowell W R."/>
        </authorList>
    </citation>
    <scope>NUCLEOTIDE SEQUENCE</scope>
</reference>
<evidence type="ECO:0000256" key="1">
    <source>
        <dbReference type="SAM" id="Phobius"/>
    </source>
</evidence>
<evidence type="ECO:0008006" key="4">
    <source>
        <dbReference type="Google" id="ProtNLM"/>
    </source>
</evidence>
<protein>
    <recommendedName>
        <fullName evidence="4">ATP synthase F0 subunit 8</fullName>
    </recommendedName>
</protein>